<dbReference type="AlphaFoldDB" id="A0AAE0I7F3"/>
<dbReference type="Proteomes" id="UP001286456">
    <property type="component" value="Unassembled WGS sequence"/>
</dbReference>
<evidence type="ECO:0000313" key="2">
    <source>
        <dbReference type="Proteomes" id="UP001286456"/>
    </source>
</evidence>
<organism evidence="1 2">
    <name type="scientific">Cercophora scortea</name>
    <dbReference type="NCBI Taxonomy" id="314031"/>
    <lineage>
        <taxon>Eukaryota</taxon>
        <taxon>Fungi</taxon>
        <taxon>Dikarya</taxon>
        <taxon>Ascomycota</taxon>
        <taxon>Pezizomycotina</taxon>
        <taxon>Sordariomycetes</taxon>
        <taxon>Sordariomycetidae</taxon>
        <taxon>Sordariales</taxon>
        <taxon>Lasiosphaeriaceae</taxon>
        <taxon>Cercophora</taxon>
    </lineage>
</organism>
<evidence type="ECO:0000313" key="1">
    <source>
        <dbReference type="EMBL" id="KAK3319679.1"/>
    </source>
</evidence>
<gene>
    <name evidence="1" type="ORF">B0T19DRAFT_445481</name>
</gene>
<accession>A0AAE0I7F3</accession>
<keyword evidence="2" id="KW-1185">Reference proteome</keyword>
<name>A0AAE0I7F3_9PEZI</name>
<comment type="caution">
    <text evidence="1">The sequence shown here is derived from an EMBL/GenBank/DDBJ whole genome shotgun (WGS) entry which is preliminary data.</text>
</comment>
<proteinExistence type="predicted"/>
<protein>
    <submittedName>
        <fullName evidence="1">Uncharacterized protein</fullName>
    </submittedName>
</protein>
<dbReference type="EMBL" id="JAUEPO010000006">
    <property type="protein sequence ID" value="KAK3319679.1"/>
    <property type="molecule type" value="Genomic_DNA"/>
</dbReference>
<reference evidence="1" key="1">
    <citation type="journal article" date="2023" name="Mol. Phylogenet. Evol.">
        <title>Genome-scale phylogeny and comparative genomics of the fungal order Sordariales.</title>
        <authorList>
            <person name="Hensen N."/>
            <person name="Bonometti L."/>
            <person name="Westerberg I."/>
            <person name="Brannstrom I.O."/>
            <person name="Guillou S."/>
            <person name="Cros-Aarteil S."/>
            <person name="Calhoun S."/>
            <person name="Haridas S."/>
            <person name="Kuo A."/>
            <person name="Mondo S."/>
            <person name="Pangilinan J."/>
            <person name="Riley R."/>
            <person name="LaButti K."/>
            <person name="Andreopoulos B."/>
            <person name="Lipzen A."/>
            <person name="Chen C."/>
            <person name="Yan M."/>
            <person name="Daum C."/>
            <person name="Ng V."/>
            <person name="Clum A."/>
            <person name="Steindorff A."/>
            <person name="Ohm R.A."/>
            <person name="Martin F."/>
            <person name="Silar P."/>
            <person name="Natvig D.O."/>
            <person name="Lalanne C."/>
            <person name="Gautier V."/>
            <person name="Ament-Velasquez S.L."/>
            <person name="Kruys A."/>
            <person name="Hutchinson M.I."/>
            <person name="Powell A.J."/>
            <person name="Barry K."/>
            <person name="Miller A.N."/>
            <person name="Grigoriev I.V."/>
            <person name="Debuchy R."/>
            <person name="Gladieux P."/>
            <person name="Hiltunen Thoren M."/>
            <person name="Johannesson H."/>
        </authorList>
    </citation>
    <scope>NUCLEOTIDE SEQUENCE</scope>
    <source>
        <strain evidence="1">SMH4131-1</strain>
    </source>
</reference>
<reference evidence="1" key="2">
    <citation type="submission" date="2023-06" db="EMBL/GenBank/DDBJ databases">
        <authorList>
            <consortium name="Lawrence Berkeley National Laboratory"/>
            <person name="Haridas S."/>
            <person name="Hensen N."/>
            <person name="Bonometti L."/>
            <person name="Westerberg I."/>
            <person name="Brannstrom I.O."/>
            <person name="Guillou S."/>
            <person name="Cros-Aarteil S."/>
            <person name="Calhoun S."/>
            <person name="Kuo A."/>
            <person name="Mondo S."/>
            <person name="Pangilinan J."/>
            <person name="Riley R."/>
            <person name="Labutti K."/>
            <person name="Andreopoulos B."/>
            <person name="Lipzen A."/>
            <person name="Chen C."/>
            <person name="Yanf M."/>
            <person name="Daum C."/>
            <person name="Ng V."/>
            <person name="Clum A."/>
            <person name="Steindorff A."/>
            <person name="Ohm R."/>
            <person name="Martin F."/>
            <person name="Silar P."/>
            <person name="Natvig D."/>
            <person name="Lalanne C."/>
            <person name="Gautier V."/>
            <person name="Ament-Velasquez S.L."/>
            <person name="Kruys A."/>
            <person name="Hutchinson M.I."/>
            <person name="Powell A.J."/>
            <person name="Barry K."/>
            <person name="Miller A.N."/>
            <person name="Grigoriev I.V."/>
            <person name="Debuchy R."/>
            <person name="Gladieux P."/>
            <person name="Thoren M.H."/>
            <person name="Johannesson H."/>
        </authorList>
    </citation>
    <scope>NUCLEOTIDE SEQUENCE</scope>
    <source>
        <strain evidence="1">SMH4131-1</strain>
    </source>
</reference>
<sequence>MSPKASPEQATNDSPIVIFAGANRFDRADRTRVMQHAMAAADYESTPQDIRLAFFVAHKFGLMHERSGCAVIFKRWAPGTADHGSEISLAWCLDPVLDTNLGETIAIAQGAEVALRELETIERLLSGSPDADRRVTVQIFSSSLTALKGVNGVRINTQLGYLFDRILHVIKEKSDSIRAVGSLNPVLEFRFVPARRTGVAGFWRQPKAMLLSREPKRTGKTFMLVGRKRGRIDPMYTNVFDTIKPSFIASKPPLREPSPEANVDIWPADFFLYDTPPEASPAEGQPADGDIMNPGFIITQVPSSGTESSSSRLSEASTSVDEPAYLEFIFRLP</sequence>